<dbReference type="SMART" id="SM00028">
    <property type="entry name" value="TPR"/>
    <property type="match status" value="5"/>
</dbReference>
<evidence type="ECO:0000256" key="1">
    <source>
        <dbReference type="ARBA" id="ARBA00022737"/>
    </source>
</evidence>
<dbReference type="PROSITE" id="PS50005">
    <property type="entry name" value="TPR"/>
    <property type="match status" value="2"/>
</dbReference>
<evidence type="ECO:0000256" key="3">
    <source>
        <dbReference type="PROSITE-ProRule" id="PRU00339"/>
    </source>
</evidence>
<dbReference type="PANTHER" id="PTHR15704:SF7">
    <property type="entry name" value="SUPERKILLER COMPLEX PROTEIN 3"/>
    <property type="match status" value="1"/>
</dbReference>
<dbReference type="SUPFAM" id="SSF48452">
    <property type="entry name" value="TPR-like"/>
    <property type="match status" value="3"/>
</dbReference>
<proteinExistence type="predicted"/>
<dbReference type="InterPro" id="IPR019734">
    <property type="entry name" value="TPR_rpt"/>
</dbReference>
<feature type="repeat" description="TPR" evidence="3">
    <location>
        <begin position="165"/>
        <end position="198"/>
    </location>
</feature>
<gene>
    <name evidence="4" type="ORF">RJ639_038211</name>
</gene>
<sequence>EEADDSVLRQLQEAVDTHPDDPSHHFNLGAYLWNKSEEASKETRERAAQHFVISAKLNPQNGPAFRYLGHYYSRVSVDSQRALKCYQRALTICPHDSDSGDSICDILDEQGKESLEVAVCREASEKSPRAFWAFRRLGYLQVHQQKWTEAVHSLQHAIRGYPTSAGLWEALGLAYQRLGMFTAAIKSYGRAVELEDSRVFALIESGNIYLMLGSFKKGVEQFQQALQISPKNASAYYGLSSGLLCFSKECMNSGAFRWGASLLEEASEAAIVCTCLAGNISCIWKLHGDIQLTYAKCFPWMDEDRGLETDEKAFSSSIISWKTSCFLAAARASRSYQRALHLTPWQANIYCDIAIALDMSCSLKESGKQELSAWPLPEKMSLGGLLLESCNKEFWVALGCLSGYTALKHHAFVRSLHLDVSLAVAWAYLGKCGGWGCEDGKVHENLACLMPGLYRQEGQTQLAQQAFDRARSIDPSLALPWAGMSADTSARELSPDEAFECCLRAVQILPLAEFQIGLAKLAMLSGHLSSSLVFGAIRQALQRAPQRPESHNLNGLVSEARLDYQSAAASYRLARSAISISTGKVPRSHLRDISINLARSLCWAGNALGAVQECENLKKEGLLDSEGLHIYALSLWKLGKNDLALSVARILVAMVVSMERSSAAGSISFVCRLLYYISGLDTVTTSISKIPKELFQSSKVSFVVSAIHALDQTNQLQSVVSSSRSSLVSHEELTGMHYLIALGKLIKNGSRDCLGIQNGVNHLRKTLHMYPNSGLISKEWSDTHIATRFCTISPSESPKEEGLKSACEILGACAVACYTTGNCKEKCCFPTCRDQWMYGPHAIQQLQKWLHQEPWNQNARYLLILNYLQKAREERFPRHLCITLERLTSVALSDEFYSEKDKNYQYRKLQVLLSASEISLQGGDLVGCVSHAKNASRLLLPDGYLFFAHLLLCRAYAAEENFVRLREEYMRCMQLKTDYHIGWICLKFIESRYKLQTDANKLELSFEECSKELKYSWNMWMAVSKLVQALVAIWMKENLCAEDLLTQACSLASSESCIFLCHGTICMELAREQCDSHFLLLAVRSLNKAKETSLIPLPIVSLLLAQAEASLGSKAKWEKHLRLEWYSWSAEMRPAELFLQMHLLSRQLKDGSDSSPGVESCQSSLRWILRAIHMNPSCLRYWKVLQKFIE</sequence>
<reference evidence="4" key="1">
    <citation type="submission" date="2022-12" db="EMBL/GenBank/DDBJ databases">
        <title>Draft genome assemblies for two species of Escallonia (Escalloniales).</title>
        <authorList>
            <person name="Chanderbali A."/>
            <person name="Dervinis C."/>
            <person name="Anghel I."/>
            <person name="Soltis D."/>
            <person name="Soltis P."/>
            <person name="Zapata F."/>
        </authorList>
    </citation>
    <scope>NUCLEOTIDE SEQUENCE</scope>
    <source>
        <strain evidence="4">UCBG64.0493</strain>
        <tissue evidence="4">Leaf</tissue>
    </source>
</reference>
<dbReference type="Gene3D" id="1.25.40.10">
    <property type="entry name" value="Tetratricopeptide repeat domain"/>
    <property type="match status" value="2"/>
</dbReference>
<dbReference type="GO" id="GO:0006401">
    <property type="term" value="P:RNA catabolic process"/>
    <property type="evidence" value="ECO:0007669"/>
    <property type="project" value="InterPro"/>
</dbReference>
<dbReference type="GO" id="GO:0055087">
    <property type="term" value="C:Ski complex"/>
    <property type="evidence" value="ECO:0007669"/>
    <property type="project" value="InterPro"/>
</dbReference>
<dbReference type="InterPro" id="IPR039226">
    <property type="entry name" value="Ski3/TTC37"/>
</dbReference>
<dbReference type="InterPro" id="IPR011990">
    <property type="entry name" value="TPR-like_helical_dom_sf"/>
</dbReference>
<keyword evidence="2 3" id="KW-0802">TPR repeat</keyword>
<evidence type="ECO:0000256" key="2">
    <source>
        <dbReference type="ARBA" id="ARBA00022803"/>
    </source>
</evidence>
<dbReference type="Pfam" id="PF13181">
    <property type="entry name" value="TPR_8"/>
    <property type="match status" value="1"/>
</dbReference>
<dbReference type="PANTHER" id="PTHR15704">
    <property type="entry name" value="SUPERKILLER 3 PROTEIN-RELATED"/>
    <property type="match status" value="1"/>
</dbReference>
<protein>
    <recommendedName>
        <fullName evidence="6">Tetratricopeptide repeat protein 37</fullName>
    </recommendedName>
</protein>
<evidence type="ECO:0000313" key="4">
    <source>
        <dbReference type="EMBL" id="KAK3029008.1"/>
    </source>
</evidence>
<name>A0AA89B7A0_9ASTE</name>
<keyword evidence="1" id="KW-0677">Repeat</keyword>
<evidence type="ECO:0008006" key="6">
    <source>
        <dbReference type="Google" id="ProtNLM"/>
    </source>
</evidence>
<dbReference type="EMBL" id="JAVXUP010000395">
    <property type="protein sequence ID" value="KAK3029008.1"/>
    <property type="molecule type" value="Genomic_DNA"/>
</dbReference>
<comment type="caution">
    <text evidence="4">The sequence shown here is derived from an EMBL/GenBank/DDBJ whole genome shotgun (WGS) entry which is preliminary data.</text>
</comment>
<accession>A0AA89B7A0</accession>
<organism evidence="4 5">
    <name type="scientific">Escallonia herrerae</name>
    <dbReference type="NCBI Taxonomy" id="1293975"/>
    <lineage>
        <taxon>Eukaryota</taxon>
        <taxon>Viridiplantae</taxon>
        <taxon>Streptophyta</taxon>
        <taxon>Embryophyta</taxon>
        <taxon>Tracheophyta</taxon>
        <taxon>Spermatophyta</taxon>
        <taxon>Magnoliopsida</taxon>
        <taxon>eudicotyledons</taxon>
        <taxon>Gunneridae</taxon>
        <taxon>Pentapetalae</taxon>
        <taxon>asterids</taxon>
        <taxon>campanulids</taxon>
        <taxon>Escalloniales</taxon>
        <taxon>Escalloniaceae</taxon>
        <taxon>Escallonia</taxon>
    </lineage>
</organism>
<evidence type="ECO:0000313" key="5">
    <source>
        <dbReference type="Proteomes" id="UP001188597"/>
    </source>
</evidence>
<dbReference type="AlphaFoldDB" id="A0AA89B7A0"/>
<feature type="repeat" description="TPR" evidence="3">
    <location>
        <begin position="199"/>
        <end position="232"/>
    </location>
</feature>
<keyword evidence="5" id="KW-1185">Reference proteome</keyword>
<dbReference type="Pfam" id="PF13414">
    <property type="entry name" value="TPR_11"/>
    <property type="match status" value="1"/>
</dbReference>
<feature type="non-terminal residue" evidence="4">
    <location>
        <position position="1190"/>
    </location>
</feature>
<dbReference type="Proteomes" id="UP001188597">
    <property type="component" value="Unassembled WGS sequence"/>
</dbReference>